<dbReference type="SUPFAM" id="SSF101215">
    <property type="entry name" value="KaiA/RbsU domain"/>
    <property type="match status" value="1"/>
</dbReference>
<evidence type="ECO:0000259" key="2">
    <source>
        <dbReference type="PROSITE" id="PS51746"/>
    </source>
</evidence>
<keyword evidence="1 3" id="KW-0378">Hydrolase</keyword>
<accession>A0ABV7A3X2</accession>
<dbReference type="InterPro" id="IPR001932">
    <property type="entry name" value="PPM-type_phosphatase-like_dom"/>
</dbReference>
<evidence type="ECO:0000313" key="4">
    <source>
        <dbReference type="Proteomes" id="UP001595387"/>
    </source>
</evidence>
<sequence>MDEVVKLDAATYKDLLKHYIQTQDEQSLYGVEQVSKSFIKNHILPEEIVNLHIQALSELYPGLSEEFQHSMDFLLEAMISYGLAHQEIQMLREQQLALKSEISVAASMQETLLGTSKPDVEGLDIGVVSVPAHQMNGDYHHFVKGEDGSIGIAIADVIGKGIPAALCMSMIKYSMDSYPEESMTPEAILKNLNRVVERNVDPSMFITMFYAQYLPELSKLRYASAGHEPGFYYNAETDKFQEIEARGLVLGVSADAGYQQYEQDIKKGDMVILLTDGVTECRDGDRFIEMDEVLDVIRTYSHLPAQEMVTQVYKHFERLQDFQLRDDFTLLILRKEV</sequence>
<protein>
    <submittedName>
        <fullName evidence="3">PP2C family protein-serine/threonine phosphatase</fullName>
        <ecNumber evidence="3">3.1.3.16</ecNumber>
    </submittedName>
</protein>
<dbReference type="GO" id="GO:0004722">
    <property type="term" value="F:protein serine/threonine phosphatase activity"/>
    <property type="evidence" value="ECO:0007669"/>
    <property type="project" value="UniProtKB-EC"/>
</dbReference>
<dbReference type="InterPro" id="IPR052016">
    <property type="entry name" value="Bact_Sigma-Reg"/>
</dbReference>
<dbReference type="Proteomes" id="UP001595387">
    <property type="component" value="Unassembled WGS sequence"/>
</dbReference>
<dbReference type="Pfam" id="PF07228">
    <property type="entry name" value="SpoIIE"/>
    <property type="match status" value="1"/>
</dbReference>
<dbReference type="PANTHER" id="PTHR43156:SF15">
    <property type="entry name" value="PHOSPHOSERINE PHOSPHATASE RSBU"/>
    <property type="match status" value="1"/>
</dbReference>
<dbReference type="InterPro" id="IPR017944">
    <property type="entry name" value="KaiA/RbsU_helical_domain_sf"/>
</dbReference>
<reference evidence="4" key="1">
    <citation type="journal article" date="2019" name="Int. J. Syst. Evol. Microbiol.">
        <title>The Global Catalogue of Microorganisms (GCM) 10K type strain sequencing project: providing services to taxonomists for standard genome sequencing and annotation.</title>
        <authorList>
            <consortium name="The Broad Institute Genomics Platform"/>
            <consortium name="The Broad Institute Genome Sequencing Center for Infectious Disease"/>
            <person name="Wu L."/>
            <person name="Ma J."/>
        </authorList>
    </citation>
    <scope>NUCLEOTIDE SEQUENCE [LARGE SCALE GENOMIC DNA]</scope>
    <source>
        <strain evidence="4">KCTC 13193</strain>
    </source>
</reference>
<dbReference type="SUPFAM" id="SSF81606">
    <property type="entry name" value="PP2C-like"/>
    <property type="match status" value="1"/>
</dbReference>
<dbReference type="RefSeq" id="WP_390304033.1">
    <property type="nucleotide sequence ID" value="NZ_JBHRRZ010000010.1"/>
</dbReference>
<dbReference type="Pfam" id="PF08673">
    <property type="entry name" value="RsbU_N"/>
    <property type="match status" value="1"/>
</dbReference>
<comment type="caution">
    <text evidence="3">The sequence shown here is derived from an EMBL/GenBank/DDBJ whole genome shotgun (WGS) entry which is preliminary data.</text>
</comment>
<gene>
    <name evidence="3" type="ORF">ACFODW_05415</name>
</gene>
<dbReference type="InterPro" id="IPR036457">
    <property type="entry name" value="PPM-type-like_dom_sf"/>
</dbReference>
<keyword evidence="4" id="KW-1185">Reference proteome</keyword>
<dbReference type="PROSITE" id="PS51746">
    <property type="entry name" value="PPM_2"/>
    <property type="match status" value="1"/>
</dbReference>
<name>A0ABV7A3X2_9BACI</name>
<dbReference type="EC" id="3.1.3.16" evidence="3"/>
<proteinExistence type="predicted"/>
<feature type="domain" description="PPM-type phosphatase" evidence="2">
    <location>
        <begin position="124"/>
        <end position="335"/>
    </location>
</feature>
<dbReference type="SMART" id="SM00331">
    <property type="entry name" value="PP2C_SIG"/>
    <property type="match status" value="1"/>
</dbReference>
<dbReference type="Gene3D" id="3.60.40.10">
    <property type="entry name" value="PPM-type phosphatase domain"/>
    <property type="match status" value="1"/>
</dbReference>
<dbReference type="EMBL" id="JBHRRZ010000010">
    <property type="protein sequence ID" value="MFC2947777.1"/>
    <property type="molecule type" value="Genomic_DNA"/>
</dbReference>
<evidence type="ECO:0000256" key="1">
    <source>
        <dbReference type="ARBA" id="ARBA00022801"/>
    </source>
</evidence>
<dbReference type="InterPro" id="IPR014787">
    <property type="entry name" value="PSer_Pase_RsbU_N"/>
</dbReference>
<evidence type="ECO:0000313" key="3">
    <source>
        <dbReference type="EMBL" id="MFC2947777.1"/>
    </source>
</evidence>
<organism evidence="3 4">
    <name type="scientific">Virgibacillus sediminis</name>
    <dbReference type="NCBI Taxonomy" id="202260"/>
    <lineage>
        <taxon>Bacteria</taxon>
        <taxon>Bacillati</taxon>
        <taxon>Bacillota</taxon>
        <taxon>Bacilli</taxon>
        <taxon>Bacillales</taxon>
        <taxon>Bacillaceae</taxon>
        <taxon>Virgibacillus</taxon>
    </lineage>
</organism>
<dbReference type="Gene3D" id="1.10.1240.30">
    <property type="entry name" value="KaiA/RbsU domain"/>
    <property type="match status" value="1"/>
</dbReference>
<dbReference type="PANTHER" id="PTHR43156">
    <property type="entry name" value="STAGE II SPORULATION PROTEIN E-RELATED"/>
    <property type="match status" value="1"/>
</dbReference>